<dbReference type="Proteomes" id="UP000318431">
    <property type="component" value="Unassembled WGS sequence"/>
</dbReference>
<feature type="transmembrane region" description="Helical" evidence="1">
    <location>
        <begin position="78"/>
        <end position="95"/>
    </location>
</feature>
<feature type="transmembrane region" description="Helical" evidence="1">
    <location>
        <begin position="21"/>
        <end position="38"/>
    </location>
</feature>
<keyword evidence="1" id="KW-0472">Membrane</keyword>
<evidence type="ECO:0000256" key="1">
    <source>
        <dbReference type="SAM" id="Phobius"/>
    </source>
</evidence>
<name>A0A562RKJ9_9BURK</name>
<evidence type="ECO:0000313" key="2">
    <source>
        <dbReference type="EMBL" id="TWI69568.1"/>
    </source>
</evidence>
<evidence type="ECO:0008006" key="4">
    <source>
        <dbReference type="Google" id="ProtNLM"/>
    </source>
</evidence>
<feature type="transmembrane region" description="Helical" evidence="1">
    <location>
        <begin position="44"/>
        <end position="66"/>
    </location>
</feature>
<dbReference type="RefSeq" id="WP_145647319.1">
    <property type="nucleotide sequence ID" value="NZ_VLLB01000001.1"/>
</dbReference>
<comment type="caution">
    <text evidence="2">The sequence shown here is derived from an EMBL/GenBank/DDBJ whole genome shotgun (WGS) entry which is preliminary data.</text>
</comment>
<dbReference type="AlphaFoldDB" id="A0A562RKJ9"/>
<proteinExistence type="predicted"/>
<organism evidence="2 3">
    <name type="scientific">Pseudoduganella lurida</name>
    <dbReference type="NCBI Taxonomy" id="1036180"/>
    <lineage>
        <taxon>Bacteria</taxon>
        <taxon>Pseudomonadati</taxon>
        <taxon>Pseudomonadota</taxon>
        <taxon>Betaproteobacteria</taxon>
        <taxon>Burkholderiales</taxon>
        <taxon>Oxalobacteraceae</taxon>
        <taxon>Telluria group</taxon>
        <taxon>Pseudoduganella</taxon>
    </lineage>
</organism>
<reference evidence="2 3" key="1">
    <citation type="journal article" date="2015" name="Stand. Genomic Sci.">
        <title>Genomic Encyclopedia of Bacterial and Archaeal Type Strains, Phase III: the genomes of soil and plant-associated and newly described type strains.</title>
        <authorList>
            <person name="Whitman W.B."/>
            <person name="Woyke T."/>
            <person name="Klenk H.P."/>
            <person name="Zhou Y."/>
            <person name="Lilburn T.G."/>
            <person name="Beck B.J."/>
            <person name="De Vos P."/>
            <person name="Vandamme P."/>
            <person name="Eisen J.A."/>
            <person name="Garrity G."/>
            <person name="Hugenholtz P."/>
            <person name="Kyrpides N.C."/>
        </authorList>
    </citation>
    <scope>NUCLEOTIDE SEQUENCE [LARGE SCALE GENOMIC DNA]</scope>
    <source>
        <strain evidence="2 3">CGMCC 1.10822</strain>
    </source>
</reference>
<feature type="transmembrane region" description="Helical" evidence="1">
    <location>
        <begin position="101"/>
        <end position="121"/>
    </location>
</feature>
<sequence>MTTTTPTIPQPATDTWLKRYYYLRAVFSIAWVIAAFAIGQHMPAAAAVLLVLYPAWDAFANLLDASRSGGLGRNRSQAINLAVSAITTIAVLVALPDMHQVLTVFGAWAILSGLLQLGTALKRWKGHGGQATMILSGAQSALAGGFFISQALAPATPSIMNVAGYAGVGAFYFLVSALWLTASAMRTRRA</sequence>
<accession>A0A562RKJ9</accession>
<dbReference type="EMBL" id="VLLB01000001">
    <property type="protein sequence ID" value="TWI69568.1"/>
    <property type="molecule type" value="Genomic_DNA"/>
</dbReference>
<evidence type="ECO:0000313" key="3">
    <source>
        <dbReference type="Proteomes" id="UP000318431"/>
    </source>
</evidence>
<feature type="transmembrane region" description="Helical" evidence="1">
    <location>
        <begin position="133"/>
        <end position="153"/>
    </location>
</feature>
<protein>
    <recommendedName>
        <fullName evidence="4">DUF308 domain-containing protein</fullName>
    </recommendedName>
</protein>
<feature type="transmembrane region" description="Helical" evidence="1">
    <location>
        <begin position="159"/>
        <end position="180"/>
    </location>
</feature>
<keyword evidence="3" id="KW-1185">Reference proteome</keyword>
<gene>
    <name evidence="2" type="ORF">IP91_00638</name>
</gene>
<dbReference type="OrthoDB" id="960912at2"/>
<keyword evidence="1" id="KW-0812">Transmembrane</keyword>
<keyword evidence="1" id="KW-1133">Transmembrane helix</keyword>